<accession>A0A212R0B0</accession>
<sequence>MRKRSILKKRILEKSPGDWRRIEKVRFMPGCAAGLFAEAESWRRLDASILAPMAAAGNAPIRVWSAACGGGADACGLAILLQENIARANSRASFQIFATDVSPALERARRAQFSEADMAGVSPERRRKWFDAVNGGWRLKHELRSHCVFAQQDLLADWGFRQMDLAVCRDLATLTRENQSRALHRLHEALRPGGVLFLGRPARGVGASRAAGFETLDAEAGLFRKSAETAPFRSLPAGPSDGTNQIARLRLSLEDLQATQEELFALNRELHDVNTRLSAVNASRAAKIRQLEAQRAMLAGGALIALFLDQDLRLQWFTPAAMELFPISERDLNRRLTDFVPRIHDPDLVPAVREALSTGRTHEAEARTVDGRWFARRIRSYDPGEAGAGVALTFVEITERKQAEDALRENAERLRLALAVGELATWDWNLRTGAVVWSDGHFKMQGYALGEIAPSYEAWIARVHPEDRAGAEAALQAARDARTVYNHDFRAVHPDGSIHWLSAQGSYFYDDDGPWRMIGVMRDVTAQKCGQDALLRLNAELEQRVREEVGIREQTMTRLAQAEKLAALGELAGGVAHDFNNILQGVAASADVMTRSAENARLVRRATDLQIKATQRGAAVVRRLLAFARRADLHAQRIDVAALLADSRDLLGAASGAGVALALDVADGLPPVSADRSQLETVLVNLANNAFDAMPGGGGLTLRARRETRQGEDGLVAGEYVRLDVADSGSGMDAATLARACEPFFTTKPFGKGTGFGLSMARGFAEQSGGALTLASAPGAGTTVTLWLPVAPAEEDARPPRRPPASAPVVAARVLLVDDDATIAEFLTDYLRGRGLDVIMSTTGAGALAKIRSDETFDLLVSDLSMPEVNGLDLARAAHDRSPDFPVIILTGYAGDADPLKTELRAGGAIQLLRKPIAGEDLLAAIVPMVRNERATESSS</sequence>
<evidence type="ECO:0000259" key="5">
    <source>
        <dbReference type="PROSITE" id="PS50109"/>
    </source>
</evidence>
<dbReference type="InterPro" id="IPR029063">
    <property type="entry name" value="SAM-dependent_MTases_sf"/>
</dbReference>
<dbReference type="InterPro" id="IPR004358">
    <property type="entry name" value="Sig_transdc_His_kin-like_C"/>
</dbReference>
<evidence type="ECO:0000313" key="10">
    <source>
        <dbReference type="Proteomes" id="UP000198418"/>
    </source>
</evidence>
<dbReference type="Pfam" id="PF01739">
    <property type="entry name" value="CheR"/>
    <property type="match status" value="1"/>
</dbReference>
<evidence type="ECO:0000259" key="6">
    <source>
        <dbReference type="PROSITE" id="PS50110"/>
    </source>
</evidence>
<evidence type="ECO:0000256" key="2">
    <source>
        <dbReference type="ARBA" id="ARBA00012438"/>
    </source>
</evidence>
<dbReference type="Gene3D" id="3.40.50.150">
    <property type="entry name" value="Vaccinia Virus protein VP39"/>
    <property type="match status" value="1"/>
</dbReference>
<dbReference type="InterPro" id="IPR001610">
    <property type="entry name" value="PAC"/>
</dbReference>
<proteinExistence type="predicted"/>
<dbReference type="SUPFAM" id="SSF55874">
    <property type="entry name" value="ATPase domain of HSP90 chaperone/DNA topoisomerase II/histidine kinase"/>
    <property type="match status" value="1"/>
</dbReference>
<dbReference type="PANTHER" id="PTHR43065:SF42">
    <property type="entry name" value="TWO-COMPONENT SENSOR PPRA"/>
    <property type="match status" value="1"/>
</dbReference>
<dbReference type="InterPro" id="IPR036097">
    <property type="entry name" value="HisK_dim/P_sf"/>
</dbReference>
<dbReference type="InterPro" id="IPR011006">
    <property type="entry name" value="CheY-like_superfamily"/>
</dbReference>
<dbReference type="SMART" id="SM00448">
    <property type="entry name" value="REC"/>
    <property type="match status" value="1"/>
</dbReference>
<dbReference type="InterPro" id="IPR013655">
    <property type="entry name" value="PAS_fold_3"/>
</dbReference>
<evidence type="ECO:0000259" key="8">
    <source>
        <dbReference type="PROSITE" id="PS50123"/>
    </source>
</evidence>
<evidence type="ECO:0000256" key="1">
    <source>
        <dbReference type="ARBA" id="ARBA00000085"/>
    </source>
</evidence>
<dbReference type="PRINTS" id="PR00344">
    <property type="entry name" value="BCTRLSENSOR"/>
</dbReference>
<dbReference type="InterPro" id="IPR000014">
    <property type="entry name" value="PAS"/>
</dbReference>
<dbReference type="Gene3D" id="3.40.50.2300">
    <property type="match status" value="1"/>
</dbReference>
<dbReference type="RefSeq" id="WP_088519747.1">
    <property type="nucleotide sequence ID" value="NZ_FYDG01000002.1"/>
</dbReference>
<dbReference type="PROSITE" id="PS50110">
    <property type="entry name" value="RESPONSE_REGULATORY"/>
    <property type="match status" value="1"/>
</dbReference>
<dbReference type="CDD" id="cd00130">
    <property type="entry name" value="PAS"/>
    <property type="match status" value="2"/>
</dbReference>
<dbReference type="Gene3D" id="3.30.450.20">
    <property type="entry name" value="PAS domain"/>
    <property type="match status" value="2"/>
</dbReference>
<dbReference type="SMART" id="SM00138">
    <property type="entry name" value="MeTrc"/>
    <property type="match status" value="1"/>
</dbReference>
<dbReference type="CDD" id="cd00156">
    <property type="entry name" value="REC"/>
    <property type="match status" value="1"/>
</dbReference>
<dbReference type="Pfam" id="PF13596">
    <property type="entry name" value="PAS_10"/>
    <property type="match status" value="1"/>
</dbReference>
<dbReference type="AlphaFoldDB" id="A0A212R0B0"/>
<evidence type="ECO:0000256" key="3">
    <source>
        <dbReference type="ARBA" id="ARBA00022553"/>
    </source>
</evidence>
<dbReference type="EC" id="2.7.13.3" evidence="2"/>
<dbReference type="InterPro" id="IPR000780">
    <property type="entry name" value="CheR_MeTrfase"/>
</dbReference>
<keyword evidence="3 4" id="KW-0597">Phosphoprotein</keyword>
<dbReference type="Gene3D" id="3.30.565.10">
    <property type="entry name" value="Histidine kinase-like ATPase, C-terminal domain"/>
    <property type="match status" value="1"/>
</dbReference>
<dbReference type="InterPro" id="IPR022642">
    <property type="entry name" value="CheR_C"/>
</dbReference>
<dbReference type="Pfam" id="PF00072">
    <property type="entry name" value="Response_reg"/>
    <property type="match status" value="1"/>
</dbReference>
<dbReference type="Pfam" id="PF02518">
    <property type="entry name" value="HATPase_c"/>
    <property type="match status" value="1"/>
</dbReference>
<dbReference type="Gene3D" id="1.10.287.130">
    <property type="match status" value="1"/>
</dbReference>
<keyword evidence="10" id="KW-1185">Reference proteome</keyword>
<dbReference type="InterPro" id="IPR003594">
    <property type="entry name" value="HATPase_dom"/>
</dbReference>
<dbReference type="GO" id="GO:0008757">
    <property type="term" value="F:S-adenosylmethionine-dependent methyltransferase activity"/>
    <property type="evidence" value="ECO:0007669"/>
    <property type="project" value="InterPro"/>
</dbReference>
<evidence type="ECO:0000256" key="4">
    <source>
        <dbReference type="PROSITE-ProRule" id="PRU00169"/>
    </source>
</evidence>
<dbReference type="OrthoDB" id="9796100at2"/>
<dbReference type="InterPro" id="IPR001789">
    <property type="entry name" value="Sig_transdc_resp-reg_receiver"/>
</dbReference>
<dbReference type="SUPFAM" id="SSF52172">
    <property type="entry name" value="CheY-like"/>
    <property type="match status" value="1"/>
</dbReference>
<dbReference type="SUPFAM" id="SSF47384">
    <property type="entry name" value="Homodimeric domain of signal transducing histidine kinase"/>
    <property type="match status" value="1"/>
</dbReference>
<dbReference type="PROSITE" id="PS50123">
    <property type="entry name" value="CHER"/>
    <property type="match status" value="1"/>
</dbReference>
<organism evidence="9 10">
    <name type="scientific">Rhodoblastus acidophilus</name>
    <name type="common">Rhodopseudomonas acidophila</name>
    <dbReference type="NCBI Taxonomy" id="1074"/>
    <lineage>
        <taxon>Bacteria</taxon>
        <taxon>Pseudomonadati</taxon>
        <taxon>Pseudomonadota</taxon>
        <taxon>Alphaproteobacteria</taxon>
        <taxon>Hyphomicrobiales</taxon>
        <taxon>Rhodoblastaceae</taxon>
        <taxon>Rhodoblastus</taxon>
    </lineage>
</organism>
<dbReference type="SUPFAM" id="SSF55785">
    <property type="entry name" value="PYP-like sensor domain (PAS domain)"/>
    <property type="match status" value="2"/>
</dbReference>
<dbReference type="SMART" id="SM00388">
    <property type="entry name" value="HisKA"/>
    <property type="match status" value="1"/>
</dbReference>
<dbReference type="InterPro" id="IPR036890">
    <property type="entry name" value="HATPase_C_sf"/>
</dbReference>
<evidence type="ECO:0000259" key="7">
    <source>
        <dbReference type="PROSITE" id="PS50113"/>
    </source>
</evidence>
<dbReference type="EMBL" id="FYDG01000002">
    <property type="protein sequence ID" value="SNB65432.1"/>
    <property type="molecule type" value="Genomic_DNA"/>
</dbReference>
<dbReference type="Pfam" id="PF08447">
    <property type="entry name" value="PAS_3"/>
    <property type="match status" value="1"/>
</dbReference>
<dbReference type="SMART" id="SM00387">
    <property type="entry name" value="HATPase_c"/>
    <property type="match status" value="1"/>
</dbReference>
<dbReference type="CDD" id="cd02440">
    <property type="entry name" value="AdoMet_MTases"/>
    <property type="match status" value="1"/>
</dbReference>
<dbReference type="InterPro" id="IPR000700">
    <property type="entry name" value="PAS-assoc_C"/>
</dbReference>
<feature type="domain" description="Histidine kinase" evidence="5">
    <location>
        <begin position="574"/>
        <end position="792"/>
    </location>
</feature>
<gene>
    <name evidence="9" type="ORF">SAMN06265338_102216</name>
</gene>
<dbReference type="GO" id="GO:0000155">
    <property type="term" value="F:phosphorelay sensor kinase activity"/>
    <property type="evidence" value="ECO:0007669"/>
    <property type="project" value="InterPro"/>
</dbReference>
<protein>
    <recommendedName>
        <fullName evidence="2">histidine kinase</fullName>
        <ecNumber evidence="2">2.7.13.3</ecNumber>
    </recommendedName>
</protein>
<dbReference type="SMART" id="SM00086">
    <property type="entry name" value="PAC"/>
    <property type="match status" value="1"/>
</dbReference>
<dbReference type="PROSITE" id="PS50113">
    <property type="entry name" value="PAC"/>
    <property type="match status" value="1"/>
</dbReference>
<reference evidence="10" key="1">
    <citation type="submission" date="2017-06" db="EMBL/GenBank/DDBJ databases">
        <authorList>
            <person name="Varghese N."/>
            <person name="Submissions S."/>
        </authorList>
    </citation>
    <scope>NUCLEOTIDE SEQUENCE [LARGE SCALE GENOMIC DNA]</scope>
    <source>
        <strain evidence="10">DSM 137</strain>
    </source>
</reference>
<dbReference type="Gene3D" id="2.10.70.100">
    <property type="match status" value="1"/>
</dbReference>
<evidence type="ECO:0000313" key="9">
    <source>
        <dbReference type="EMBL" id="SNB65432.1"/>
    </source>
</evidence>
<dbReference type="SMART" id="SM00091">
    <property type="entry name" value="PAS"/>
    <property type="match status" value="2"/>
</dbReference>
<name>A0A212R0B0_RHOAC</name>
<feature type="domain" description="PAC" evidence="7">
    <location>
        <begin position="485"/>
        <end position="536"/>
    </location>
</feature>
<feature type="domain" description="Response regulatory" evidence="6">
    <location>
        <begin position="813"/>
        <end position="930"/>
    </location>
</feature>
<dbReference type="InterPro" id="IPR035965">
    <property type="entry name" value="PAS-like_dom_sf"/>
</dbReference>
<comment type="catalytic activity">
    <reaction evidence="1">
        <text>ATP + protein L-histidine = ADP + protein N-phospho-L-histidine.</text>
        <dbReference type="EC" id="2.7.13.3"/>
    </reaction>
</comment>
<dbReference type="PANTHER" id="PTHR43065">
    <property type="entry name" value="SENSOR HISTIDINE KINASE"/>
    <property type="match status" value="1"/>
</dbReference>
<feature type="modified residue" description="4-aspartylphosphate" evidence="4">
    <location>
        <position position="863"/>
    </location>
</feature>
<dbReference type="InterPro" id="IPR005467">
    <property type="entry name" value="His_kinase_dom"/>
</dbReference>
<dbReference type="InterPro" id="IPR003661">
    <property type="entry name" value="HisK_dim/P_dom"/>
</dbReference>
<dbReference type="SUPFAM" id="SSF53335">
    <property type="entry name" value="S-adenosyl-L-methionine-dependent methyltransferases"/>
    <property type="match status" value="1"/>
</dbReference>
<dbReference type="Proteomes" id="UP000198418">
    <property type="component" value="Unassembled WGS sequence"/>
</dbReference>
<feature type="domain" description="CheR-type methyltransferase" evidence="8">
    <location>
        <begin position="35"/>
        <end position="226"/>
    </location>
</feature>
<dbReference type="PROSITE" id="PS50109">
    <property type="entry name" value="HIS_KIN"/>
    <property type="match status" value="1"/>
</dbReference>